<evidence type="ECO:0000313" key="2">
    <source>
        <dbReference type="Proteomes" id="UP001162501"/>
    </source>
</evidence>
<gene>
    <name evidence="1" type="ORF">MRATA1EN22A_LOCUS20255</name>
</gene>
<sequence>MCSETNLPGRHRKPKGLGLSLSASWVLRVSGLEHAFVSGDSICLQDTPELSLPPITAYAPIKSPAPPGPHPSAIHPEDPSLGPSDE</sequence>
<protein>
    <submittedName>
        <fullName evidence="1">Uncharacterized protein</fullName>
    </submittedName>
</protein>
<accession>A0AC59ZM63</accession>
<dbReference type="EMBL" id="OX596114">
    <property type="protein sequence ID" value="CAN0465451.1"/>
    <property type="molecule type" value="Genomic_DNA"/>
</dbReference>
<reference evidence="1" key="1">
    <citation type="submission" date="2023-05" db="EMBL/GenBank/DDBJ databases">
        <authorList>
            <consortium name="ELIXIR-Norway"/>
        </authorList>
    </citation>
    <scope>NUCLEOTIDE SEQUENCE</scope>
</reference>
<evidence type="ECO:0000313" key="1">
    <source>
        <dbReference type="EMBL" id="CAN0465451.1"/>
    </source>
</evidence>
<proteinExistence type="predicted"/>
<name>A0AC59ZM63_RANTA</name>
<organism evidence="1 2">
    <name type="scientific">Rangifer tarandus platyrhynchus</name>
    <name type="common">Svalbard reindeer</name>
    <dbReference type="NCBI Taxonomy" id="3082113"/>
    <lineage>
        <taxon>Eukaryota</taxon>
        <taxon>Metazoa</taxon>
        <taxon>Chordata</taxon>
        <taxon>Craniata</taxon>
        <taxon>Vertebrata</taxon>
        <taxon>Euteleostomi</taxon>
        <taxon>Mammalia</taxon>
        <taxon>Eutheria</taxon>
        <taxon>Laurasiatheria</taxon>
        <taxon>Artiodactyla</taxon>
        <taxon>Ruminantia</taxon>
        <taxon>Pecora</taxon>
        <taxon>Cervidae</taxon>
        <taxon>Odocoileinae</taxon>
        <taxon>Rangifer</taxon>
    </lineage>
</organism>
<dbReference type="Proteomes" id="UP001162501">
    <property type="component" value="Chromosome 30"/>
</dbReference>
<reference evidence="1" key="2">
    <citation type="submission" date="2025-03" db="EMBL/GenBank/DDBJ databases">
        <authorList>
            <consortium name="ELIXIR-Norway"/>
            <consortium name="Elixir Norway"/>
        </authorList>
    </citation>
    <scope>NUCLEOTIDE SEQUENCE</scope>
</reference>